<evidence type="ECO:0000259" key="2">
    <source>
        <dbReference type="Pfam" id="PF22795"/>
    </source>
</evidence>
<protein>
    <submittedName>
        <fullName evidence="4">MKRN2 opposite strand protein-like</fullName>
    </submittedName>
</protein>
<dbReference type="Pfam" id="PF16044">
    <property type="entry name" value="DUF4796_C"/>
    <property type="match status" value="1"/>
</dbReference>
<name>A0A6P7TJM4_9MOLL</name>
<feature type="domain" description="MKRN2 opposite strand protein-like N-terminal" evidence="2">
    <location>
        <begin position="12"/>
        <end position="38"/>
    </location>
</feature>
<organism evidence="3 4">
    <name type="scientific">Octopus sinensis</name>
    <name type="common">East Asian common octopus</name>
    <dbReference type="NCBI Taxonomy" id="2607531"/>
    <lineage>
        <taxon>Eukaryota</taxon>
        <taxon>Metazoa</taxon>
        <taxon>Spiralia</taxon>
        <taxon>Lophotrochozoa</taxon>
        <taxon>Mollusca</taxon>
        <taxon>Cephalopoda</taxon>
        <taxon>Coleoidea</taxon>
        <taxon>Octopodiformes</taxon>
        <taxon>Octopoda</taxon>
        <taxon>Incirrata</taxon>
        <taxon>Octopodidae</taxon>
        <taxon>Octopus</taxon>
    </lineage>
</organism>
<accession>A0A6P7TJM4</accession>
<dbReference type="KEGG" id="osn:115223719"/>
<evidence type="ECO:0000313" key="4">
    <source>
        <dbReference type="RefSeq" id="XP_029650260.2"/>
    </source>
</evidence>
<proteinExistence type="predicted"/>
<reference evidence="4" key="1">
    <citation type="submission" date="2025-08" db="UniProtKB">
        <authorList>
            <consortium name="RefSeq"/>
        </authorList>
    </citation>
    <scope>IDENTIFICATION</scope>
</reference>
<dbReference type="PANTHER" id="PTHR33963">
    <property type="entry name" value="MKRN2 OPPOSITE STRAND PROTEIN"/>
    <property type="match status" value="1"/>
</dbReference>
<evidence type="ECO:0000313" key="3">
    <source>
        <dbReference type="Proteomes" id="UP000515154"/>
    </source>
</evidence>
<evidence type="ECO:0000259" key="1">
    <source>
        <dbReference type="Pfam" id="PF16044"/>
    </source>
</evidence>
<gene>
    <name evidence="4" type="primary">LOC115223719</name>
</gene>
<dbReference type="InterPro" id="IPR053922">
    <property type="entry name" value="MKRN2OS-like_N"/>
</dbReference>
<sequence length="214" mass="24436">MDTEEDSDIIRCFQHCSNKTNIFYCLQLPTTCPLCGGDVINSDMLLPPYRIESPFTDAARWPFVVVVKPTQGTFLQDYQNAANLHTGVTDSKGVVYEYDENGITIGSLSWTHCIAVSFSDLLTNRVLETEWDGQLDRYSQDLTWVPQRYHEENHNCFSFVMSFLKLNGVLAADVSKQHFLTQFLIKHLTKGSKYISLYRQIITEGFLCQPAQTI</sequence>
<dbReference type="InterPro" id="IPR032016">
    <property type="entry name" value="MKRN2OS-like"/>
</dbReference>
<dbReference type="RefSeq" id="XP_029650260.2">
    <property type="nucleotide sequence ID" value="XM_029794400.2"/>
</dbReference>
<dbReference type="Pfam" id="PF22795">
    <property type="entry name" value="DUF4796_N"/>
    <property type="match status" value="1"/>
</dbReference>
<dbReference type="PANTHER" id="PTHR33963:SF2">
    <property type="entry name" value="MKRN2 OPPOSITE STRAND PROTEIN"/>
    <property type="match status" value="1"/>
</dbReference>
<feature type="domain" description="MKRN2 opposite strand protein-like C-terminal" evidence="1">
    <location>
        <begin position="48"/>
        <end position="201"/>
    </location>
</feature>
<dbReference type="InterPro" id="IPR053921">
    <property type="entry name" value="MKRN2OS-like_C"/>
</dbReference>
<dbReference type="Proteomes" id="UP000515154">
    <property type="component" value="Linkage group LG23"/>
</dbReference>
<dbReference type="AlphaFoldDB" id="A0A6P7TJM4"/>
<keyword evidence="3" id="KW-1185">Reference proteome</keyword>